<feature type="transmembrane region" description="Helical" evidence="2">
    <location>
        <begin position="186"/>
        <end position="206"/>
    </location>
</feature>
<reference evidence="4" key="1">
    <citation type="journal article" date="2018" name="Nat. Microbiol.">
        <title>Leveraging single-cell genomics to expand the fungal tree of life.</title>
        <authorList>
            <person name="Ahrendt S.R."/>
            <person name="Quandt C.A."/>
            <person name="Ciobanu D."/>
            <person name="Clum A."/>
            <person name="Salamov A."/>
            <person name="Andreopoulos B."/>
            <person name="Cheng J.F."/>
            <person name="Woyke T."/>
            <person name="Pelin A."/>
            <person name="Henrissat B."/>
            <person name="Reynolds N.K."/>
            <person name="Benny G.L."/>
            <person name="Smith M.E."/>
            <person name="James T.Y."/>
            <person name="Grigoriev I.V."/>
        </authorList>
    </citation>
    <scope>NUCLEOTIDE SEQUENCE [LARGE SCALE GENOMIC DNA]</scope>
    <source>
        <strain evidence="4">RSA 468</strain>
    </source>
</reference>
<feature type="region of interest" description="Disordered" evidence="1">
    <location>
        <begin position="214"/>
        <end position="235"/>
    </location>
</feature>
<keyword evidence="2" id="KW-1133">Transmembrane helix</keyword>
<evidence type="ECO:0000313" key="3">
    <source>
        <dbReference type="EMBL" id="RKP39526.1"/>
    </source>
</evidence>
<proteinExistence type="predicted"/>
<dbReference type="Pfam" id="PF14494">
    <property type="entry name" value="DUF4436"/>
    <property type="match status" value="1"/>
</dbReference>
<feature type="transmembrane region" description="Helical" evidence="2">
    <location>
        <begin position="121"/>
        <end position="143"/>
    </location>
</feature>
<keyword evidence="2" id="KW-0812">Transmembrane</keyword>
<name>A0A4Q0A0C2_9FUNG</name>
<dbReference type="EMBL" id="ML002264">
    <property type="protein sequence ID" value="RKP39526.1"/>
    <property type="molecule type" value="Genomic_DNA"/>
</dbReference>
<keyword evidence="2" id="KW-0472">Membrane</keyword>
<dbReference type="Proteomes" id="UP000268162">
    <property type="component" value="Unassembled WGS sequence"/>
</dbReference>
<gene>
    <name evidence="3" type="ORF">BJ085DRAFT_30947</name>
</gene>
<evidence type="ECO:0000256" key="1">
    <source>
        <dbReference type="SAM" id="MobiDB-lite"/>
    </source>
</evidence>
<keyword evidence="4" id="KW-1185">Reference proteome</keyword>
<evidence type="ECO:0000313" key="4">
    <source>
        <dbReference type="Proteomes" id="UP000268162"/>
    </source>
</evidence>
<dbReference type="AlphaFoldDB" id="A0A4Q0A0C2"/>
<dbReference type="STRING" id="215637.A0A4Q0A0C2"/>
<sequence length="251" mass="27838">MYVEVTPHGSFKQGYTELTTNITGYFGEKNVNFKAGKRMQSFDLKVPLMGYPRLFPFDNYDTLFEVYLKSGDKANEAPVPLHITIFGSVQTLDFHTAITRPNPDDHTVLFTIQTNRTAITVVFSIYIMTVMWCLAITISTLAFQIAVSRRQVPPGLLVSGVSMMFALPALRNAQPGIPSLGCASDALAFFWCIIIVAFCAVNNILLSVVRVEKKRKPAPEPEPAPESPRTKKRNSLIFPVVVADVEHAPAE</sequence>
<dbReference type="InterPro" id="IPR027948">
    <property type="entry name" value="DUF4436"/>
</dbReference>
<organism evidence="3 4">
    <name type="scientific">Dimargaris cristalligena</name>
    <dbReference type="NCBI Taxonomy" id="215637"/>
    <lineage>
        <taxon>Eukaryota</taxon>
        <taxon>Fungi</taxon>
        <taxon>Fungi incertae sedis</taxon>
        <taxon>Zoopagomycota</taxon>
        <taxon>Kickxellomycotina</taxon>
        <taxon>Dimargaritomycetes</taxon>
        <taxon>Dimargaritales</taxon>
        <taxon>Dimargaritaceae</taxon>
        <taxon>Dimargaris</taxon>
    </lineage>
</organism>
<protein>
    <submittedName>
        <fullName evidence="3">Uncharacterized protein</fullName>
    </submittedName>
</protein>
<evidence type="ECO:0000256" key="2">
    <source>
        <dbReference type="SAM" id="Phobius"/>
    </source>
</evidence>
<accession>A0A4Q0A0C2</accession>